<protein>
    <submittedName>
        <fullName evidence="4">Acyltransferase</fullName>
    </submittedName>
</protein>
<feature type="transmembrane region" description="Helical" evidence="1">
    <location>
        <begin position="306"/>
        <end position="326"/>
    </location>
</feature>
<organism evidence="4 5">
    <name type="scientific">Novilysobacter selenitireducens</name>
    <dbReference type="NCBI Taxonomy" id="2872639"/>
    <lineage>
        <taxon>Bacteria</taxon>
        <taxon>Pseudomonadati</taxon>
        <taxon>Pseudomonadota</taxon>
        <taxon>Gammaproteobacteria</taxon>
        <taxon>Lysobacterales</taxon>
        <taxon>Lysobacteraceae</taxon>
        <taxon>Novilysobacter</taxon>
    </lineage>
</organism>
<feature type="transmembrane region" description="Helical" evidence="1">
    <location>
        <begin position="26"/>
        <end position="42"/>
    </location>
</feature>
<keyword evidence="1" id="KW-1133">Transmembrane helix</keyword>
<proteinExistence type="predicted"/>
<reference evidence="4 5" key="1">
    <citation type="submission" date="2021-09" db="EMBL/GenBank/DDBJ databases">
        <title>Lysobacter sp. 13A isolated from the river sediment.</title>
        <authorList>
            <person name="Liu H."/>
            <person name="Li S."/>
            <person name="Mao S."/>
        </authorList>
    </citation>
    <scope>NUCLEOTIDE SEQUENCE [LARGE SCALE GENOMIC DNA]</scope>
    <source>
        <strain evidence="4 5">13A</strain>
    </source>
</reference>
<feature type="transmembrane region" description="Helical" evidence="1">
    <location>
        <begin position="162"/>
        <end position="180"/>
    </location>
</feature>
<feature type="transmembrane region" description="Helical" evidence="1">
    <location>
        <begin position="48"/>
        <end position="68"/>
    </location>
</feature>
<evidence type="ECO:0000313" key="4">
    <source>
        <dbReference type="EMBL" id="MBZ4038397.1"/>
    </source>
</evidence>
<feature type="domain" description="SGNH" evidence="3">
    <location>
        <begin position="722"/>
        <end position="952"/>
    </location>
</feature>
<feature type="transmembrane region" description="Helical" evidence="1">
    <location>
        <begin position="213"/>
        <end position="233"/>
    </location>
</feature>
<dbReference type="Pfam" id="PF19040">
    <property type="entry name" value="SGNH"/>
    <property type="match status" value="2"/>
</dbReference>
<keyword evidence="5" id="KW-1185">Reference proteome</keyword>
<evidence type="ECO:0000259" key="3">
    <source>
        <dbReference type="Pfam" id="PF19040"/>
    </source>
</evidence>
<feature type="domain" description="SGNH" evidence="3">
    <location>
        <begin position="452"/>
        <end position="676"/>
    </location>
</feature>
<feature type="transmembrane region" description="Helical" evidence="1">
    <location>
        <begin position="268"/>
        <end position="286"/>
    </location>
</feature>
<keyword evidence="4" id="KW-0012">Acyltransferase</keyword>
<evidence type="ECO:0000256" key="1">
    <source>
        <dbReference type="SAM" id="Phobius"/>
    </source>
</evidence>
<dbReference type="Pfam" id="PF01757">
    <property type="entry name" value="Acyl_transf_3"/>
    <property type="match status" value="1"/>
</dbReference>
<dbReference type="InterPro" id="IPR002656">
    <property type="entry name" value="Acyl_transf_3_dom"/>
</dbReference>
<dbReference type="PANTHER" id="PTHR23028:SF53">
    <property type="entry name" value="ACYL_TRANSF_3 DOMAIN-CONTAINING PROTEIN"/>
    <property type="match status" value="1"/>
</dbReference>
<dbReference type="EMBL" id="JAINZW010000001">
    <property type="protein sequence ID" value="MBZ4038397.1"/>
    <property type="molecule type" value="Genomic_DNA"/>
</dbReference>
<evidence type="ECO:0000313" key="5">
    <source>
        <dbReference type="Proteomes" id="UP001430954"/>
    </source>
</evidence>
<feature type="transmembrane region" description="Helical" evidence="1">
    <location>
        <begin position="187"/>
        <end position="207"/>
    </location>
</feature>
<name>A0ABS7T3F8_9GAMM</name>
<keyword evidence="1" id="KW-0472">Membrane</keyword>
<keyword evidence="1" id="KW-0812">Transmembrane</keyword>
<sequence length="962" mass="103163">MGSTSVASRSAVSGLAGGGFRFEIQALRAIAVLAVLVFHIWPDALPGGYVGVDVFFVISGYLITGILFRDLQALGRISIGEFYVRRIRRLLPAAALVLVVVAFLLPLLPQTRWEDTTGGIVASALYVQNWWLAAQAVDYLAAESAPSPVMHFWSLSVEEQYYIFWPLVLLLVGALPSKWLKRPGQVFAGLTLLVVLASLAYSVWLTYENPGVAYFSTLTRAWELGIGGLLAVTVRWQSLSGMARVGLGWLGLAMIGAALVTFDKTTPFPGYTALLPVLGTAMVLAARDSAHPLASYRLLRLRPLQYLGDISYSLYLWHWPVIIFYTAVAGRAPGLVDGVALLAVSCALAHQSKHLVEDTFRHGAPGGGRVVRASAIAAGCIAVTVAAAWAAPKAWLSDDAIASPDVLANSAPVSKNPGAAVLIDGKVVKQAPLLPAPDAAVADVPAPYRSRCMSRGNNTSVKVCSYGNKDSDTRVVLVGDTYAAQWQPALDEVGRLNEWDVRVVVKTGCALGDVTPLDAKGNVFDACVRWRSDMAAKLIEWKPDLVLIAQAPTNKILEASSGKDRAEKLGKGIASFVSTMAEADIPTALIRSTPTIDRECLAAATIRTCARPRSRAVRKLDPILFASGDRDSSMLLDLTDAICTSQECGAVVGNVVVYRGAAHLTATYSRTLSPSFGRALESTGALQQVKIPSADSLPAPSDLPQRATAAKRDNPDLYADGCHADQVSAEPTFCTYGTPGSDVRIVLVGDSHAAQWLPPLQEIAARKDWELLSFTKSACAFSDTVVQVGGREYKSCTEWNENLMSKLAELGPSVVVTSQSRGHRAFGHEESEASQAALAKGLQSRWAELRRMGNSVVVIADTPWMKKDVPDCLSSPRADIQACNTPLEVAVRSPDSILAAARRSPDVKLVTLNELICSDGICPAMKDDMILWRDRHHLTASYARGFVPRIEPVVSAAASSRN</sequence>
<dbReference type="PANTHER" id="PTHR23028">
    <property type="entry name" value="ACETYLTRANSFERASE"/>
    <property type="match status" value="1"/>
</dbReference>
<feature type="domain" description="Acyltransferase 3" evidence="2">
    <location>
        <begin position="23"/>
        <end position="348"/>
    </location>
</feature>
<feature type="transmembrane region" description="Helical" evidence="1">
    <location>
        <begin position="245"/>
        <end position="262"/>
    </location>
</feature>
<keyword evidence="4" id="KW-0808">Transferase</keyword>
<feature type="transmembrane region" description="Helical" evidence="1">
    <location>
        <begin position="89"/>
        <end position="108"/>
    </location>
</feature>
<gene>
    <name evidence="4" type="ORF">K6753_02450</name>
</gene>
<dbReference type="RefSeq" id="WP_223674584.1">
    <property type="nucleotide sequence ID" value="NZ_JAINZW010000001.1"/>
</dbReference>
<accession>A0ABS7T3F8</accession>
<evidence type="ECO:0000259" key="2">
    <source>
        <dbReference type="Pfam" id="PF01757"/>
    </source>
</evidence>
<dbReference type="InterPro" id="IPR050879">
    <property type="entry name" value="Acyltransferase_3"/>
</dbReference>
<dbReference type="InterPro" id="IPR043968">
    <property type="entry name" value="SGNH"/>
</dbReference>
<dbReference type="GO" id="GO:0016746">
    <property type="term" value="F:acyltransferase activity"/>
    <property type="evidence" value="ECO:0007669"/>
    <property type="project" value="UniProtKB-KW"/>
</dbReference>
<comment type="caution">
    <text evidence="4">The sequence shown here is derived from an EMBL/GenBank/DDBJ whole genome shotgun (WGS) entry which is preliminary data.</text>
</comment>
<dbReference type="Proteomes" id="UP001430954">
    <property type="component" value="Unassembled WGS sequence"/>
</dbReference>